<organism evidence="2 3">
    <name type="scientific">Fusarium proliferatum (strain ET1)</name>
    <name type="common">Orchid endophyte fungus</name>
    <dbReference type="NCBI Taxonomy" id="1227346"/>
    <lineage>
        <taxon>Eukaryota</taxon>
        <taxon>Fungi</taxon>
        <taxon>Dikarya</taxon>
        <taxon>Ascomycota</taxon>
        <taxon>Pezizomycotina</taxon>
        <taxon>Sordariomycetes</taxon>
        <taxon>Hypocreomycetidae</taxon>
        <taxon>Hypocreales</taxon>
        <taxon>Nectriaceae</taxon>
        <taxon>Fusarium</taxon>
        <taxon>Fusarium fujikuroi species complex</taxon>
    </lineage>
</organism>
<evidence type="ECO:0000313" key="3">
    <source>
        <dbReference type="Proteomes" id="UP000183971"/>
    </source>
</evidence>
<feature type="compositionally biased region" description="Basic and acidic residues" evidence="1">
    <location>
        <begin position="20"/>
        <end position="36"/>
    </location>
</feature>
<keyword evidence="3" id="KW-1185">Reference proteome</keyword>
<protein>
    <submittedName>
        <fullName evidence="2">Uncharacterized protein</fullName>
    </submittedName>
</protein>
<accession>A0A1L7VFT6</accession>
<dbReference type="RefSeq" id="XP_031079705.1">
    <property type="nucleotide sequence ID" value="XM_031229471.1"/>
</dbReference>
<gene>
    <name evidence="2" type="ORF">FPRO_05696</name>
</gene>
<dbReference type="VEuPathDB" id="FungiDB:FPRO_05696"/>
<evidence type="ECO:0000256" key="1">
    <source>
        <dbReference type="SAM" id="MobiDB-lite"/>
    </source>
</evidence>
<dbReference type="AlphaFoldDB" id="A0A1L7VFT6"/>
<reference evidence="3" key="1">
    <citation type="journal article" date="2016" name="Genome Biol. Evol.">
        <title>Comparative 'omics' of the Fusarium fujikuroi species complex highlights differences in genetic potential and metabolite synthesis.</title>
        <authorList>
            <person name="Niehaus E.-M."/>
            <person name="Muensterkoetter M."/>
            <person name="Proctor R.H."/>
            <person name="Brown D.W."/>
            <person name="Sharon A."/>
            <person name="Idan Y."/>
            <person name="Oren-Young L."/>
            <person name="Sieber C.M."/>
            <person name="Novak O."/>
            <person name="Pencik A."/>
            <person name="Tarkowska D."/>
            <person name="Hromadova K."/>
            <person name="Freeman S."/>
            <person name="Maymon M."/>
            <person name="Elazar M."/>
            <person name="Youssef S.A."/>
            <person name="El-Shabrawy E.S.M."/>
            <person name="Shalaby A.B.A."/>
            <person name="Houterman P."/>
            <person name="Brock N.L."/>
            <person name="Burkhardt I."/>
            <person name="Tsavkelova E.A."/>
            <person name="Dickschat J.S."/>
            <person name="Galuszka P."/>
            <person name="Gueldener U."/>
            <person name="Tudzynski B."/>
        </authorList>
    </citation>
    <scope>NUCLEOTIDE SEQUENCE [LARGE SCALE GENOMIC DNA]</scope>
    <source>
        <strain evidence="3">ET1</strain>
    </source>
</reference>
<comment type="caution">
    <text evidence="2">The sequence shown here is derived from an EMBL/GenBank/DDBJ whole genome shotgun (WGS) entry which is preliminary data.</text>
</comment>
<evidence type="ECO:0000313" key="2">
    <source>
        <dbReference type="EMBL" id="CZR39112.1"/>
    </source>
</evidence>
<dbReference type="GeneID" id="42050576"/>
<dbReference type="EMBL" id="FJOF01000003">
    <property type="protein sequence ID" value="CZR39112.1"/>
    <property type="molecule type" value="Genomic_DNA"/>
</dbReference>
<feature type="region of interest" description="Disordered" evidence="1">
    <location>
        <begin position="1"/>
        <end position="45"/>
    </location>
</feature>
<sequence>MNSYHASRLARLLASSQDQRSQDQRSQDQRSQDQRSQDQSPQEPSLADILSNAYYQALLTTDLAQHYHPLPRLLYEPQDRIDGYWTVTWTRPSFVQLQITIRPALHSDPPSHHWRSMRSNQIQGPITFRISTQNAMRELSELRRVPGTVSRTCHRFGYTIELGTSDRVPFQILRRPVDGDRI</sequence>
<name>A0A1L7VFT6_FUSPR</name>
<proteinExistence type="predicted"/>
<dbReference type="Proteomes" id="UP000183971">
    <property type="component" value="Unassembled WGS sequence"/>
</dbReference>